<protein>
    <recommendedName>
        <fullName evidence="2">K-box domain-containing protein</fullName>
    </recommendedName>
</protein>
<dbReference type="InterPro" id="IPR002487">
    <property type="entry name" value="TF_Kbox"/>
</dbReference>
<dbReference type="GO" id="GO:0005634">
    <property type="term" value="C:nucleus"/>
    <property type="evidence" value="ECO:0007669"/>
    <property type="project" value="InterPro"/>
</dbReference>
<sequence>MLSKEIEEKTQELRQIKGEDLQGMDVDELQNLEKLLEDEKFLEEISALKRKEAQLIEDNQRLKQMENLFSVQTQALEQGQSSESITNACNSSDPQDNDSSDTSLKLG</sequence>
<dbReference type="Pfam" id="PF01486">
    <property type="entry name" value="K-box"/>
    <property type="match status" value="1"/>
</dbReference>
<dbReference type="AlphaFoldDB" id="A0A2N9IL04"/>
<feature type="domain" description="K-box" evidence="2">
    <location>
        <begin position="2"/>
        <end position="65"/>
    </location>
</feature>
<evidence type="ECO:0000256" key="1">
    <source>
        <dbReference type="SAM" id="MobiDB-lite"/>
    </source>
</evidence>
<evidence type="ECO:0000259" key="2">
    <source>
        <dbReference type="Pfam" id="PF01486"/>
    </source>
</evidence>
<reference evidence="3" key="1">
    <citation type="submission" date="2018-02" db="EMBL/GenBank/DDBJ databases">
        <authorList>
            <person name="Cohen D.B."/>
            <person name="Kent A.D."/>
        </authorList>
    </citation>
    <scope>NUCLEOTIDE SEQUENCE</scope>
</reference>
<organism evidence="3">
    <name type="scientific">Fagus sylvatica</name>
    <name type="common">Beechnut</name>
    <dbReference type="NCBI Taxonomy" id="28930"/>
    <lineage>
        <taxon>Eukaryota</taxon>
        <taxon>Viridiplantae</taxon>
        <taxon>Streptophyta</taxon>
        <taxon>Embryophyta</taxon>
        <taxon>Tracheophyta</taxon>
        <taxon>Spermatophyta</taxon>
        <taxon>Magnoliopsida</taxon>
        <taxon>eudicotyledons</taxon>
        <taxon>Gunneridae</taxon>
        <taxon>Pentapetalae</taxon>
        <taxon>rosids</taxon>
        <taxon>fabids</taxon>
        <taxon>Fagales</taxon>
        <taxon>Fagaceae</taxon>
        <taxon>Fagus</taxon>
    </lineage>
</organism>
<name>A0A2N9IL04_FAGSY</name>
<feature type="region of interest" description="Disordered" evidence="1">
    <location>
        <begin position="75"/>
        <end position="107"/>
    </location>
</feature>
<gene>
    <name evidence="3" type="ORF">FSB_LOCUS53040</name>
</gene>
<evidence type="ECO:0000313" key="3">
    <source>
        <dbReference type="EMBL" id="SPD25158.1"/>
    </source>
</evidence>
<feature type="compositionally biased region" description="Polar residues" evidence="1">
    <location>
        <begin position="75"/>
        <end position="90"/>
    </location>
</feature>
<dbReference type="EMBL" id="OIVN01006104">
    <property type="protein sequence ID" value="SPD25158.1"/>
    <property type="molecule type" value="Genomic_DNA"/>
</dbReference>
<proteinExistence type="predicted"/>
<dbReference type="GO" id="GO:0003700">
    <property type="term" value="F:DNA-binding transcription factor activity"/>
    <property type="evidence" value="ECO:0007669"/>
    <property type="project" value="InterPro"/>
</dbReference>
<accession>A0A2N9IL04</accession>